<dbReference type="PANTHER" id="PTHR38097:SF2">
    <property type="entry name" value="DNA-BINDING PROTEIN STPA"/>
    <property type="match status" value="1"/>
</dbReference>
<dbReference type="RefSeq" id="WP_160383172.1">
    <property type="nucleotide sequence ID" value="NZ_WNXQ01000007.1"/>
</dbReference>
<dbReference type="AlphaFoldDB" id="A0A844WCA6"/>
<evidence type="ECO:0000256" key="1">
    <source>
        <dbReference type="ARBA" id="ARBA00004453"/>
    </source>
</evidence>
<dbReference type="GO" id="GO:0001217">
    <property type="term" value="F:DNA-binding transcription repressor activity"/>
    <property type="evidence" value="ECO:0007669"/>
    <property type="project" value="TreeGrafter"/>
</dbReference>
<evidence type="ECO:0000313" key="8">
    <source>
        <dbReference type="Proteomes" id="UP000443843"/>
    </source>
</evidence>
<accession>A0A844WCA6</accession>
<proteinExistence type="inferred from homology"/>
<dbReference type="GO" id="GO:0009295">
    <property type="term" value="C:nucleoid"/>
    <property type="evidence" value="ECO:0007669"/>
    <property type="project" value="UniProtKB-SubCell"/>
</dbReference>
<dbReference type="SMART" id="SM00528">
    <property type="entry name" value="HNS"/>
    <property type="match status" value="1"/>
</dbReference>
<dbReference type="Pfam" id="PF00816">
    <property type="entry name" value="Histone_HNS"/>
    <property type="match status" value="1"/>
</dbReference>
<organism evidence="7 8">
    <name type="scientific">Pseudooceanicola pacificus</name>
    <dbReference type="NCBI Taxonomy" id="2676438"/>
    <lineage>
        <taxon>Bacteria</taxon>
        <taxon>Pseudomonadati</taxon>
        <taxon>Pseudomonadota</taxon>
        <taxon>Alphaproteobacteria</taxon>
        <taxon>Rhodobacterales</taxon>
        <taxon>Paracoccaceae</taxon>
        <taxon>Pseudooceanicola</taxon>
    </lineage>
</organism>
<evidence type="ECO:0000259" key="6">
    <source>
        <dbReference type="SMART" id="SM00528"/>
    </source>
</evidence>
<dbReference type="GO" id="GO:0032993">
    <property type="term" value="C:protein-DNA complex"/>
    <property type="evidence" value="ECO:0007669"/>
    <property type="project" value="TreeGrafter"/>
</dbReference>
<feature type="region of interest" description="Disordered" evidence="5">
    <location>
        <begin position="53"/>
        <end position="86"/>
    </location>
</feature>
<evidence type="ECO:0000256" key="3">
    <source>
        <dbReference type="ARBA" id="ARBA00022490"/>
    </source>
</evidence>
<gene>
    <name evidence="7" type="ORF">GLS40_13065</name>
</gene>
<dbReference type="InterPro" id="IPR037150">
    <property type="entry name" value="H-NS_C_dom_sf"/>
</dbReference>
<dbReference type="EMBL" id="WNXQ01000007">
    <property type="protein sequence ID" value="MWB78963.1"/>
    <property type="molecule type" value="Genomic_DNA"/>
</dbReference>
<dbReference type="InterPro" id="IPR027444">
    <property type="entry name" value="H-NS_C_dom"/>
</dbReference>
<sequence>MSIDLESKSLDELRKLRKDVDVAIKTYQDRERKKALAAVEQKALEMGFSLSELTGQSSKSRKVNPPKYRDPADPTQTWSGRGRQPGWVKQLLDEGKSLDDYLIK</sequence>
<evidence type="ECO:0000256" key="2">
    <source>
        <dbReference type="ARBA" id="ARBA00010610"/>
    </source>
</evidence>
<evidence type="ECO:0000256" key="5">
    <source>
        <dbReference type="SAM" id="MobiDB-lite"/>
    </source>
</evidence>
<dbReference type="GO" id="GO:0003680">
    <property type="term" value="F:minor groove of adenine-thymine-rich DNA binding"/>
    <property type="evidence" value="ECO:0007669"/>
    <property type="project" value="TreeGrafter"/>
</dbReference>
<keyword evidence="3" id="KW-0963">Cytoplasm</keyword>
<dbReference type="PANTHER" id="PTHR38097">
    <property type="match status" value="1"/>
</dbReference>
<dbReference type="Proteomes" id="UP000443843">
    <property type="component" value="Unassembled WGS sequence"/>
</dbReference>
<keyword evidence="4" id="KW-0238">DNA-binding</keyword>
<name>A0A844WCA6_9RHOB</name>
<evidence type="ECO:0000256" key="4">
    <source>
        <dbReference type="ARBA" id="ARBA00023125"/>
    </source>
</evidence>
<comment type="similarity">
    <text evidence="2">Belongs to the histone-like protein H-NS family.</text>
</comment>
<keyword evidence="8" id="KW-1185">Reference proteome</keyword>
<comment type="subcellular location">
    <subcellularLocation>
        <location evidence="1">Cytoplasm</location>
        <location evidence="1">Nucleoid</location>
    </subcellularLocation>
</comment>
<comment type="caution">
    <text evidence="7">The sequence shown here is derived from an EMBL/GenBank/DDBJ whole genome shotgun (WGS) entry which is preliminary data.</text>
</comment>
<dbReference type="GO" id="GO:0003681">
    <property type="term" value="F:bent DNA binding"/>
    <property type="evidence" value="ECO:0007669"/>
    <property type="project" value="TreeGrafter"/>
</dbReference>
<protein>
    <submittedName>
        <fullName evidence="7">H-NS histone family protein</fullName>
    </submittedName>
</protein>
<evidence type="ECO:0000313" key="7">
    <source>
        <dbReference type="EMBL" id="MWB78963.1"/>
    </source>
</evidence>
<feature type="domain" description="DNA-binding protein H-NS-like C-terminal" evidence="6">
    <location>
        <begin position="58"/>
        <end position="103"/>
    </location>
</feature>
<reference evidence="7 8" key="1">
    <citation type="submission" date="2019-11" db="EMBL/GenBank/DDBJ databases">
        <title>Pseudooceanicola pacifica sp. nov., isolated from deep-sea sediment of the Pacific Ocean.</title>
        <authorList>
            <person name="Lyu L."/>
        </authorList>
    </citation>
    <scope>NUCLEOTIDE SEQUENCE [LARGE SCALE GENOMIC DNA]</scope>
    <source>
        <strain evidence="7 8">216_PA32_1</strain>
    </source>
</reference>
<dbReference type="Gene3D" id="4.10.430.10">
    <property type="entry name" value="Histone-like protein H-NS, C-terminal domain"/>
    <property type="match status" value="1"/>
</dbReference>
<dbReference type="GO" id="GO:0000976">
    <property type="term" value="F:transcription cis-regulatory region binding"/>
    <property type="evidence" value="ECO:0007669"/>
    <property type="project" value="TreeGrafter"/>
</dbReference>
<dbReference type="SUPFAM" id="SSF81273">
    <property type="entry name" value="H-NS histone-like proteins"/>
    <property type="match status" value="1"/>
</dbReference>
<dbReference type="GO" id="GO:0005829">
    <property type="term" value="C:cytosol"/>
    <property type="evidence" value="ECO:0007669"/>
    <property type="project" value="TreeGrafter"/>
</dbReference>